<sequence length="110" mass="12635">MEENSKGAVVFDSIFFILKKKNKKERKEKTTRESYGRSEVSAITSVGMIVETKTIPHANEKKNFQLIKRKEKKKSKKEIEKESERKNESVLDERENNGAHAAESGLISNH</sequence>
<comment type="caution">
    <text evidence="2">The sequence shown here is derived from an EMBL/GenBank/DDBJ whole genome shotgun (WGS) entry which is preliminary data.</text>
</comment>
<feature type="region of interest" description="Disordered" evidence="1">
    <location>
        <begin position="55"/>
        <end position="110"/>
    </location>
</feature>
<evidence type="ECO:0000313" key="3">
    <source>
        <dbReference type="Proteomes" id="UP001430953"/>
    </source>
</evidence>
<organism evidence="2 3">
    <name type="scientific">Cardiocondyla obscurior</name>
    <dbReference type="NCBI Taxonomy" id="286306"/>
    <lineage>
        <taxon>Eukaryota</taxon>
        <taxon>Metazoa</taxon>
        <taxon>Ecdysozoa</taxon>
        <taxon>Arthropoda</taxon>
        <taxon>Hexapoda</taxon>
        <taxon>Insecta</taxon>
        <taxon>Pterygota</taxon>
        <taxon>Neoptera</taxon>
        <taxon>Endopterygota</taxon>
        <taxon>Hymenoptera</taxon>
        <taxon>Apocrita</taxon>
        <taxon>Aculeata</taxon>
        <taxon>Formicoidea</taxon>
        <taxon>Formicidae</taxon>
        <taxon>Myrmicinae</taxon>
        <taxon>Cardiocondyla</taxon>
    </lineage>
</organism>
<protein>
    <submittedName>
        <fullName evidence="2">Uncharacterized protein</fullName>
    </submittedName>
</protein>
<feature type="compositionally biased region" description="Basic residues" evidence="1">
    <location>
        <begin position="67"/>
        <end position="76"/>
    </location>
</feature>
<dbReference type="AlphaFoldDB" id="A0AAW2EBB3"/>
<reference evidence="2 3" key="1">
    <citation type="submission" date="2023-03" db="EMBL/GenBank/DDBJ databases">
        <title>High recombination rates correlate with genetic variation in Cardiocondyla obscurior ants.</title>
        <authorList>
            <person name="Errbii M."/>
        </authorList>
    </citation>
    <scope>NUCLEOTIDE SEQUENCE [LARGE SCALE GENOMIC DNA]</scope>
    <source>
        <strain evidence="2">Alpha-2009</strain>
        <tissue evidence="2">Whole body</tissue>
    </source>
</reference>
<dbReference type="EMBL" id="JADYXP020000029">
    <property type="protein sequence ID" value="KAL0099097.1"/>
    <property type="molecule type" value="Genomic_DNA"/>
</dbReference>
<dbReference type="Proteomes" id="UP001430953">
    <property type="component" value="Unassembled WGS sequence"/>
</dbReference>
<accession>A0AAW2EBB3</accession>
<evidence type="ECO:0000256" key="1">
    <source>
        <dbReference type="SAM" id="MobiDB-lite"/>
    </source>
</evidence>
<evidence type="ECO:0000313" key="2">
    <source>
        <dbReference type="EMBL" id="KAL0099097.1"/>
    </source>
</evidence>
<name>A0AAW2EBB3_9HYME</name>
<keyword evidence="3" id="KW-1185">Reference proteome</keyword>
<proteinExistence type="predicted"/>
<gene>
    <name evidence="2" type="ORF">PUN28_020266</name>
</gene>
<feature type="compositionally biased region" description="Basic and acidic residues" evidence="1">
    <location>
        <begin position="77"/>
        <end position="97"/>
    </location>
</feature>